<keyword evidence="2" id="KW-0408">Iron</keyword>
<evidence type="ECO:0000256" key="2">
    <source>
        <dbReference type="ARBA" id="ARBA00023004"/>
    </source>
</evidence>
<keyword evidence="3" id="KW-0411">Iron-sulfur</keyword>
<dbReference type="PROSITE" id="PS51379">
    <property type="entry name" value="4FE4S_FER_2"/>
    <property type="match status" value="2"/>
</dbReference>
<comment type="caution">
    <text evidence="5">The sequence shown here is derived from an EMBL/GenBank/DDBJ whole genome shotgun (WGS) entry which is preliminary data.</text>
</comment>
<dbReference type="Proteomes" id="UP000698924">
    <property type="component" value="Unassembled WGS sequence"/>
</dbReference>
<dbReference type="EMBL" id="JACJMO010000016">
    <property type="protein sequence ID" value="MBM6858051.1"/>
    <property type="molecule type" value="Genomic_DNA"/>
</dbReference>
<dbReference type="SUPFAM" id="SSF54862">
    <property type="entry name" value="4Fe-4S ferredoxins"/>
    <property type="match status" value="1"/>
</dbReference>
<evidence type="ECO:0000313" key="6">
    <source>
        <dbReference type="Proteomes" id="UP000698924"/>
    </source>
</evidence>
<dbReference type="Pfam" id="PF04432">
    <property type="entry name" value="FrhB_FdhB_C"/>
    <property type="match status" value="1"/>
</dbReference>
<dbReference type="GO" id="GO:0046872">
    <property type="term" value="F:metal ion binding"/>
    <property type="evidence" value="ECO:0007669"/>
    <property type="project" value="UniProtKB-KW"/>
</dbReference>
<dbReference type="PANTHER" id="PTHR43193">
    <property type="match status" value="1"/>
</dbReference>
<dbReference type="InterPro" id="IPR017896">
    <property type="entry name" value="4Fe4S_Fe-S-bd"/>
</dbReference>
<name>A0AA40ZV28_9BACT</name>
<dbReference type="InterPro" id="IPR007525">
    <property type="entry name" value="FrhB_FdhB_C"/>
</dbReference>
<dbReference type="InterPro" id="IPR052977">
    <property type="entry name" value="Polyferredoxin-like_ET"/>
</dbReference>
<evidence type="ECO:0000256" key="1">
    <source>
        <dbReference type="ARBA" id="ARBA00022723"/>
    </source>
</evidence>
<sequence>MIVNGKTIHCYGCGVCATACPHKAIQIVESNEGFWVPEVNSALCVDCGICDKICSYTYEEYLVPNDRFDDTYAYAVVNKDKETLGKSTSGGAGFAIATYLRNQGYTLVGVKYDIEKNIACHFNTNSIEEFKQTMNSKYIPSYTVDGFSGLMDGKRYAVFGTPCQIDSLRRWARLRKKEDNFVFIDLFCHGVPSYLHWRSYLKYHLRENEKLLEPVFRDKRNGWHAYTMSLKTDRRTISTRLQKNDFFQNIFFGNFSLNKACYTCKFRGNQSAADLRMGDLWGGKYAKDESGITGVLALTSKGLEIIKAISELGLCEVVQEEESVVQAGQLHHDLPVPKTREALLKGFREEASLPLLYLKYVRRMWLKNLVPYRIKCLIKQIIYTVKKK</sequence>
<dbReference type="PROSITE" id="PS00198">
    <property type="entry name" value="4FE4S_FER_1"/>
    <property type="match status" value="1"/>
</dbReference>
<evidence type="ECO:0000256" key="3">
    <source>
        <dbReference type="ARBA" id="ARBA00023014"/>
    </source>
</evidence>
<evidence type="ECO:0000313" key="5">
    <source>
        <dbReference type="EMBL" id="MBM6858051.1"/>
    </source>
</evidence>
<feature type="domain" description="4Fe-4S ferredoxin-type" evidence="4">
    <location>
        <begin position="35"/>
        <end position="66"/>
    </location>
</feature>
<dbReference type="RefSeq" id="WP_204972319.1">
    <property type="nucleotide sequence ID" value="NZ_JAAZTS010000016.1"/>
</dbReference>
<feature type="domain" description="4Fe-4S ferredoxin-type" evidence="4">
    <location>
        <begin position="1"/>
        <end position="30"/>
    </location>
</feature>
<dbReference type="GO" id="GO:0051536">
    <property type="term" value="F:iron-sulfur cluster binding"/>
    <property type="evidence" value="ECO:0007669"/>
    <property type="project" value="UniProtKB-KW"/>
</dbReference>
<dbReference type="Gene3D" id="3.30.70.20">
    <property type="match status" value="1"/>
</dbReference>
<accession>A0AA40ZV28</accession>
<dbReference type="InterPro" id="IPR017900">
    <property type="entry name" value="4Fe4S_Fe_S_CS"/>
</dbReference>
<gene>
    <name evidence="5" type="ORF">H6D15_10645</name>
</gene>
<keyword evidence="1" id="KW-0479">Metal-binding</keyword>
<dbReference type="PANTHER" id="PTHR43193:SF2">
    <property type="entry name" value="POLYFERREDOXIN PROTEIN FWDF"/>
    <property type="match status" value="1"/>
</dbReference>
<organism evidence="5 6">
    <name type="scientific">Caecibacteroides pullorum</name>
    <dbReference type="NCBI Taxonomy" id="2725562"/>
    <lineage>
        <taxon>Bacteria</taxon>
        <taxon>Pseudomonadati</taxon>
        <taxon>Bacteroidota</taxon>
        <taxon>Bacteroidia</taxon>
        <taxon>Bacteroidales</taxon>
        <taxon>Bacteroidaceae</taxon>
        <taxon>Caecibacteroides</taxon>
    </lineage>
</organism>
<dbReference type="Pfam" id="PF12838">
    <property type="entry name" value="Fer4_7"/>
    <property type="match status" value="1"/>
</dbReference>
<reference evidence="5 6" key="1">
    <citation type="journal article" date="2021" name="Sci. Rep.">
        <title>The distribution of antibiotic resistance genes in chicken gut microbiota commensals.</title>
        <authorList>
            <person name="Juricova H."/>
            <person name="Matiasovicova J."/>
            <person name="Kubasova T."/>
            <person name="Cejkova D."/>
            <person name="Rychlik I."/>
        </authorList>
    </citation>
    <scope>NUCLEOTIDE SEQUENCE [LARGE SCALE GENOMIC DNA]</scope>
    <source>
        <strain evidence="5 6">An421</strain>
    </source>
</reference>
<dbReference type="AlphaFoldDB" id="A0AA40ZV28"/>
<keyword evidence="6" id="KW-1185">Reference proteome</keyword>
<evidence type="ECO:0000259" key="4">
    <source>
        <dbReference type="PROSITE" id="PS51379"/>
    </source>
</evidence>
<protein>
    <submittedName>
        <fullName evidence="5">Coenzyme F420 hydrogenase/dehydrogenase, beta subunit C-terminal domain</fullName>
    </submittedName>
</protein>
<proteinExistence type="predicted"/>